<dbReference type="InterPro" id="IPR008258">
    <property type="entry name" value="Transglycosylase_SLT_dom_1"/>
</dbReference>
<accession>A0A2K9NPP6</accession>
<protein>
    <recommendedName>
        <fullName evidence="1">Transglycosylase SLT domain-containing protein</fullName>
    </recommendedName>
</protein>
<evidence type="ECO:0000313" key="2">
    <source>
        <dbReference type="EMBL" id="AUN97477.1"/>
    </source>
</evidence>
<dbReference type="EMBL" id="CP025704">
    <property type="protein sequence ID" value="AUN97477.1"/>
    <property type="molecule type" value="Genomic_DNA"/>
</dbReference>
<feature type="domain" description="Transglycosylase SLT" evidence="1">
    <location>
        <begin position="71"/>
        <end position="122"/>
    </location>
</feature>
<name>A0A2K9NPP6_BACTC</name>
<keyword evidence="3" id="KW-1185">Reference proteome</keyword>
<gene>
    <name evidence="2" type="ORF">C0V70_05000</name>
</gene>
<dbReference type="SUPFAM" id="SSF53955">
    <property type="entry name" value="Lysozyme-like"/>
    <property type="match status" value="1"/>
</dbReference>
<reference evidence="2 3" key="1">
    <citation type="submission" date="2018-01" db="EMBL/GenBank/DDBJ databases">
        <title>Complete genome sequence of Bacteriovorax stolpii DSM12778.</title>
        <authorList>
            <person name="Tang B."/>
            <person name="Chang J."/>
        </authorList>
    </citation>
    <scope>NUCLEOTIDE SEQUENCE [LARGE SCALE GENOMIC DNA]</scope>
    <source>
        <strain evidence="2 3">DSM 12778</strain>
    </source>
</reference>
<organism evidence="2 3">
    <name type="scientific">Bacteriovorax stolpii</name>
    <name type="common">Bdellovibrio stolpii</name>
    <dbReference type="NCBI Taxonomy" id="960"/>
    <lineage>
        <taxon>Bacteria</taxon>
        <taxon>Pseudomonadati</taxon>
        <taxon>Bdellovibrionota</taxon>
        <taxon>Bacteriovoracia</taxon>
        <taxon>Bacteriovoracales</taxon>
        <taxon>Bacteriovoracaceae</taxon>
        <taxon>Bacteriovorax</taxon>
    </lineage>
</organism>
<evidence type="ECO:0000313" key="3">
    <source>
        <dbReference type="Proteomes" id="UP000235584"/>
    </source>
</evidence>
<dbReference type="Pfam" id="PF01464">
    <property type="entry name" value="SLT"/>
    <property type="match status" value="1"/>
</dbReference>
<dbReference type="Gene3D" id="1.10.530.10">
    <property type="match status" value="1"/>
</dbReference>
<evidence type="ECO:0000259" key="1">
    <source>
        <dbReference type="Pfam" id="PF01464"/>
    </source>
</evidence>
<dbReference type="Proteomes" id="UP000235584">
    <property type="component" value="Chromosome"/>
</dbReference>
<proteinExistence type="predicted"/>
<dbReference type="KEGG" id="bsto:C0V70_05000"/>
<sequence length="210" mass="24144">MILVLGILALFQGCSSFKTTKNSKGKYAREKFGNFDKVYIPNEAPLIAQMISIVQPELEVNARNKIANDIHHAIKKHKVEPQIIVALIDTESNFQYNKVSSTGDLSLGQVNVDVWNAEFKRMKLPLIQKDLLVTEDQGYAMEKMAQILNILKSRHSKRDRRWYARYHSNTTKYKMDYLRKIEVRMKMLSQARLVSTEKSLALSNQIAPSN</sequence>
<dbReference type="InterPro" id="IPR023346">
    <property type="entry name" value="Lysozyme-like_dom_sf"/>
</dbReference>
<dbReference type="AlphaFoldDB" id="A0A2K9NPP6"/>